<feature type="signal peptide" evidence="1">
    <location>
        <begin position="1"/>
        <end position="22"/>
    </location>
</feature>
<reference evidence="2 3" key="1">
    <citation type="journal article" date="2016" name="Nat. Commun.">
        <title>Thousands of microbial genomes shed light on interconnected biogeochemical processes in an aquifer system.</title>
        <authorList>
            <person name="Anantharaman K."/>
            <person name="Brown C.T."/>
            <person name="Hug L.A."/>
            <person name="Sharon I."/>
            <person name="Castelle C.J."/>
            <person name="Probst A.J."/>
            <person name="Thomas B.C."/>
            <person name="Singh A."/>
            <person name="Wilkins M.J."/>
            <person name="Karaoz U."/>
            <person name="Brodie E.L."/>
            <person name="Williams K.H."/>
            <person name="Hubbard S.S."/>
            <person name="Banfield J.F."/>
        </authorList>
    </citation>
    <scope>NUCLEOTIDE SEQUENCE [LARGE SCALE GENOMIC DNA]</scope>
</reference>
<accession>A0A1F4TRE8</accession>
<comment type="caution">
    <text evidence="2">The sequence shown here is derived from an EMBL/GenBank/DDBJ whole genome shotgun (WGS) entry which is preliminary data.</text>
</comment>
<organism evidence="2 3">
    <name type="scientific">candidate division WOR-1 bacterium RIFOXYB2_FULL_48_7</name>
    <dbReference type="NCBI Taxonomy" id="1802583"/>
    <lineage>
        <taxon>Bacteria</taxon>
        <taxon>Bacillati</taxon>
        <taxon>Saganbacteria</taxon>
    </lineage>
</organism>
<name>A0A1F4TRE8_UNCSA</name>
<sequence length="371" mass="40403">MRINKFLCGVMLASIFVLPAFATGINLYFYDNSVKDLAGANITGLHPYQSGLEFLYNNNPLGQDPRNSAGKLAIDTQSQYTKVGPEDKYQLASQNGGTMYVRAWKGTANTENSFYGVTSSPVASGTTLPIDFKVAGLITNFKAAKPYAPSISQVTEVLKRVGDTYELTLTVPVVGGDTGEDGKREITGYRVVVTKPDNTSIDTGYDASSTKSFTKLVTGTYKLQPVVKNWFGETAGPEISWTTLSGGGTGLTVYLYPSVEVTFVKKDQGYGINTVSFPFTPVYSNNINIDYLDKLINTINVAAGGEKIVTTFGFWDRDSQQMIGWVFNDDGTIKSKKGTNTEPKDWPLKAHVGYQIYVKKSVGPVVFKSSQ</sequence>
<dbReference type="EMBL" id="MEUF01000032">
    <property type="protein sequence ID" value="OGC35207.1"/>
    <property type="molecule type" value="Genomic_DNA"/>
</dbReference>
<dbReference type="AlphaFoldDB" id="A0A1F4TRE8"/>
<dbReference type="Proteomes" id="UP000178951">
    <property type="component" value="Unassembled WGS sequence"/>
</dbReference>
<dbReference type="STRING" id="1802583.A2311_00360"/>
<gene>
    <name evidence="2" type="ORF">A2311_00360</name>
</gene>
<proteinExistence type="predicted"/>
<protein>
    <submittedName>
        <fullName evidence="2">Uncharacterized protein</fullName>
    </submittedName>
</protein>
<evidence type="ECO:0000313" key="3">
    <source>
        <dbReference type="Proteomes" id="UP000178951"/>
    </source>
</evidence>
<keyword evidence="1" id="KW-0732">Signal</keyword>
<evidence type="ECO:0000313" key="2">
    <source>
        <dbReference type="EMBL" id="OGC35207.1"/>
    </source>
</evidence>
<evidence type="ECO:0000256" key="1">
    <source>
        <dbReference type="SAM" id="SignalP"/>
    </source>
</evidence>
<feature type="chain" id="PRO_5009514694" evidence="1">
    <location>
        <begin position="23"/>
        <end position="371"/>
    </location>
</feature>